<keyword evidence="12" id="KW-1185">Reference proteome</keyword>
<evidence type="ECO:0000256" key="6">
    <source>
        <dbReference type="ARBA" id="ARBA00023242"/>
    </source>
</evidence>
<protein>
    <recommendedName>
        <fullName evidence="10">Homeobox domain-containing protein</fullName>
    </recommendedName>
</protein>
<dbReference type="AlphaFoldDB" id="A0A9N9STC8"/>
<evidence type="ECO:0000256" key="3">
    <source>
        <dbReference type="ARBA" id="ARBA00023125"/>
    </source>
</evidence>
<dbReference type="InterPro" id="IPR050224">
    <property type="entry name" value="TALE_homeobox"/>
</dbReference>
<keyword evidence="6 8" id="KW-0539">Nucleus</keyword>
<comment type="similarity">
    <text evidence="7">Belongs to the TALE/TGIF homeobox family.</text>
</comment>
<evidence type="ECO:0000256" key="2">
    <source>
        <dbReference type="ARBA" id="ARBA00023015"/>
    </source>
</evidence>
<evidence type="ECO:0000256" key="5">
    <source>
        <dbReference type="ARBA" id="ARBA00023163"/>
    </source>
</evidence>
<keyword evidence="4 8" id="KW-0371">Homeobox</keyword>
<dbReference type="GO" id="GO:0006355">
    <property type="term" value="P:regulation of DNA-templated transcription"/>
    <property type="evidence" value="ECO:0007669"/>
    <property type="project" value="InterPro"/>
</dbReference>
<feature type="domain" description="Homeobox" evidence="10">
    <location>
        <begin position="49"/>
        <end position="112"/>
    </location>
</feature>
<dbReference type="GO" id="GO:0001654">
    <property type="term" value="P:eye development"/>
    <property type="evidence" value="ECO:0007669"/>
    <property type="project" value="UniProtKB-ARBA"/>
</dbReference>
<evidence type="ECO:0000256" key="1">
    <source>
        <dbReference type="ARBA" id="ARBA00004123"/>
    </source>
</evidence>
<dbReference type="Proteomes" id="UP001153709">
    <property type="component" value="Chromosome 3"/>
</dbReference>
<evidence type="ECO:0000256" key="8">
    <source>
        <dbReference type="PROSITE-ProRule" id="PRU00108"/>
    </source>
</evidence>
<dbReference type="GO" id="GO:0009887">
    <property type="term" value="P:animal organ morphogenesis"/>
    <property type="evidence" value="ECO:0007669"/>
    <property type="project" value="UniProtKB-ARBA"/>
</dbReference>
<dbReference type="OrthoDB" id="10056939at2759"/>
<dbReference type="Pfam" id="PF05920">
    <property type="entry name" value="Homeobox_KN"/>
    <property type="match status" value="1"/>
</dbReference>
<dbReference type="InterPro" id="IPR008422">
    <property type="entry name" value="KN_HD"/>
</dbReference>
<dbReference type="Gene3D" id="1.10.10.60">
    <property type="entry name" value="Homeodomain-like"/>
    <property type="match status" value="1"/>
</dbReference>
<feature type="DNA-binding region" description="Homeobox" evidence="8">
    <location>
        <begin position="51"/>
        <end position="113"/>
    </location>
</feature>
<dbReference type="InterPro" id="IPR001356">
    <property type="entry name" value="HD"/>
</dbReference>
<dbReference type="SMART" id="SM00389">
    <property type="entry name" value="HOX"/>
    <property type="match status" value="1"/>
</dbReference>
<dbReference type="InterPro" id="IPR009057">
    <property type="entry name" value="Homeodomain-like_sf"/>
</dbReference>
<comment type="subcellular location">
    <subcellularLocation>
        <location evidence="1 8">Nucleus</location>
    </subcellularLocation>
</comment>
<dbReference type="SUPFAM" id="SSF46689">
    <property type="entry name" value="Homeodomain-like"/>
    <property type="match status" value="1"/>
</dbReference>
<dbReference type="FunFam" id="1.10.10.60:FF:000059">
    <property type="entry name" value="TGFB-induced factor homeobox 1"/>
    <property type="match status" value="1"/>
</dbReference>
<dbReference type="GO" id="GO:0000987">
    <property type="term" value="F:cis-regulatory region sequence-specific DNA binding"/>
    <property type="evidence" value="ECO:0007669"/>
    <property type="project" value="UniProtKB-ARBA"/>
</dbReference>
<dbReference type="PANTHER" id="PTHR11850">
    <property type="entry name" value="HOMEOBOX PROTEIN TRANSCRIPTION FACTORS"/>
    <property type="match status" value="1"/>
</dbReference>
<evidence type="ECO:0000256" key="4">
    <source>
        <dbReference type="ARBA" id="ARBA00023155"/>
    </source>
</evidence>
<dbReference type="CDD" id="cd00086">
    <property type="entry name" value="homeodomain"/>
    <property type="match status" value="1"/>
</dbReference>
<keyword evidence="3 8" id="KW-0238">DNA-binding</keyword>
<accession>A0A9N9STC8</accession>
<dbReference type="PROSITE" id="PS50071">
    <property type="entry name" value="HOMEOBOX_2"/>
    <property type="match status" value="1"/>
</dbReference>
<evidence type="ECO:0000256" key="9">
    <source>
        <dbReference type="SAM" id="MobiDB-lite"/>
    </source>
</evidence>
<reference evidence="11" key="1">
    <citation type="submission" date="2022-01" db="EMBL/GenBank/DDBJ databases">
        <authorList>
            <person name="King R."/>
        </authorList>
    </citation>
    <scope>NUCLEOTIDE SEQUENCE</scope>
</reference>
<organism evidence="11 12">
    <name type="scientific">Diabrotica balteata</name>
    <name type="common">Banded cucumber beetle</name>
    <dbReference type="NCBI Taxonomy" id="107213"/>
    <lineage>
        <taxon>Eukaryota</taxon>
        <taxon>Metazoa</taxon>
        <taxon>Ecdysozoa</taxon>
        <taxon>Arthropoda</taxon>
        <taxon>Hexapoda</taxon>
        <taxon>Insecta</taxon>
        <taxon>Pterygota</taxon>
        <taxon>Neoptera</taxon>
        <taxon>Endopterygota</taxon>
        <taxon>Coleoptera</taxon>
        <taxon>Polyphaga</taxon>
        <taxon>Cucujiformia</taxon>
        <taxon>Chrysomeloidea</taxon>
        <taxon>Chrysomelidae</taxon>
        <taxon>Galerucinae</taxon>
        <taxon>Diabroticina</taxon>
        <taxon>Diabroticites</taxon>
        <taxon>Diabrotica</taxon>
    </lineage>
</organism>
<sequence length="433" mass="49441">MSANQYTIREIVDYQSTHNASSADDENDTASDEEQVPIMYQYEMVGPLERTVKRRGHLPKEAVKILKNWLYEHRFNAYPTEIEKQILSQETNLTVLQISNWFINARRRYLPEMMKREGFSYDSVHYTITRRRRASSSPRNSSDGNPLVGDGVYYKKPKKMIRFDRVEGETEFEVDADGFVEAKPQQLTMSTSGRKFNPWNPDVHYGLTVNAAERSRPETLQVVQPQQVMQTATPTTSSNNPFPSNLVVVKTASGKNIVLKVISQSTEIPKQYLLKSKKSNTPVVAPLVEVVNEVPMGNQLSLDEHEVIAGGEEGIMTEEDTEIEGVEELETLEGIEEEEVEEVEGIDDTMIEAEDEDLVETDMVAVEEGEEIYMPEEIEEEEEEVFVNEVTLEEEVNEVTIGENEVLIDEETVEEEPPEEYDTVLIKQEIEEE</sequence>
<evidence type="ECO:0000313" key="12">
    <source>
        <dbReference type="Proteomes" id="UP001153709"/>
    </source>
</evidence>
<dbReference type="EMBL" id="OU898278">
    <property type="protein sequence ID" value="CAG9831394.1"/>
    <property type="molecule type" value="Genomic_DNA"/>
</dbReference>
<keyword evidence="5" id="KW-0804">Transcription</keyword>
<evidence type="ECO:0000256" key="7">
    <source>
        <dbReference type="ARBA" id="ARBA00038021"/>
    </source>
</evidence>
<name>A0A9N9STC8_DIABA</name>
<dbReference type="GO" id="GO:0005634">
    <property type="term" value="C:nucleus"/>
    <property type="evidence" value="ECO:0007669"/>
    <property type="project" value="UniProtKB-SubCell"/>
</dbReference>
<evidence type="ECO:0000259" key="10">
    <source>
        <dbReference type="PROSITE" id="PS50071"/>
    </source>
</evidence>
<keyword evidence="2" id="KW-0805">Transcription regulation</keyword>
<gene>
    <name evidence="11" type="ORF">DIABBA_LOCUS4989</name>
</gene>
<feature type="region of interest" description="Disordered" evidence="9">
    <location>
        <begin position="130"/>
        <end position="149"/>
    </location>
</feature>
<dbReference type="GO" id="GO:0048646">
    <property type="term" value="P:anatomical structure formation involved in morphogenesis"/>
    <property type="evidence" value="ECO:0007669"/>
    <property type="project" value="UniProtKB-ARBA"/>
</dbReference>
<proteinExistence type="inferred from homology"/>
<evidence type="ECO:0000313" key="11">
    <source>
        <dbReference type="EMBL" id="CAG9831394.1"/>
    </source>
</evidence>